<protein>
    <submittedName>
        <fullName evidence="9">Geranylgeranyl transferase type-1 subunit beta</fullName>
    </submittedName>
</protein>
<dbReference type="SUPFAM" id="SSF48239">
    <property type="entry name" value="Terpenoid cyclases/Protein prenyltransferases"/>
    <property type="match status" value="1"/>
</dbReference>
<feature type="domain" description="Prenyltransferase alpha-alpha toroid" evidence="8">
    <location>
        <begin position="10"/>
        <end position="311"/>
    </location>
</feature>
<dbReference type="GO" id="GO:0046872">
    <property type="term" value="F:metal ion binding"/>
    <property type="evidence" value="ECO:0007669"/>
    <property type="project" value="UniProtKB-KW"/>
</dbReference>
<dbReference type="OrthoDB" id="24893at2759"/>
<dbReference type="EMBL" id="WVUK01000065">
    <property type="protein sequence ID" value="KAF7488921.1"/>
    <property type="molecule type" value="Genomic_DNA"/>
</dbReference>
<dbReference type="PANTHER" id="PTHR11774:SF4">
    <property type="entry name" value="GERANYLGERANYL TRANSFERASE TYPE-1 SUBUNIT BETA"/>
    <property type="match status" value="1"/>
</dbReference>
<dbReference type="Gene3D" id="1.50.10.20">
    <property type="match status" value="1"/>
</dbReference>
<dbReference type="InterPro" id="IPR001330">
    <property type="entry name" value="Prenyltrans"/>
</dbReference>
<evidence type="ECO:0000313" key="11">
    <source>
        <dbReference type="Proteomes" id="UP000070412"/>
    </source>
</evidence>
<evidence type="ECO:0000256" key="3">
    <source>
        <dbReference type="ARBA" id="ARBA00022602"/>
    </source>
</evidence>
<dbReference type="PANTHER" id="PTHR11774">
    <property type="entry name" value="GERANYLGERANYL TRANSFERASE TYPE BETA SUBUNIT"/>
    <property type="match status" value="1"/>
</dbReference>
<organism evidence="9">
    <name type="scientific">Sarcoptes scabiei</name>
    <name type="common">Itch mite</name>
    <name type="synonym">Acarus scabiei</name>
    <dbReference type="NCBI Taxonomy" id="52283"/>
    <lineage>
        <taxon>Eukaryota</taxon>
        <taxon>Metazoa</taxon>
        <taxon>Ecdysozoa</taxon>
        <taxon>Arthropoda</taxon>
        <taxon>Chelicerata</taxon>
        <taxon>Arachnida</taxon>
        <taxon>Acari</taxon>
        <taxon>Acariformes</taxon>
        <taxon>Sarcoptiformes</taxon>
        <taxon>Astigmata</taxon>
        <taxon>Psoroptidia</taxon>
        <taxon>Sarcoptoidea</taxon>
        <taxon>Sarcoptidae</taxon>
        <taxon>Sarcoptinae</taxon>
        <taxon>Sarcoptes</taxon>
    </lineage>
</organism>
<evidence type="ECO:0000256" key="1">
    <source>
        <dbReference type="ARBA" id="ARBA00001947"/>
    </source>
</evidence>
<name>A0A834R2Q6_SARSC</name>
<comment type="similarity">
    <text evidence="2">Belongs to the protein prenyltransferase subunit beta family.</text>
</comment>
<comment type="cofactor">
    <cofactor evidence="1">
        <name>Zn(2+)</name>
        <dbReference type="ChEBI" id="CHEBI:29105"/>
    </cofactor>
</comment>
<evidence type="ECO:0000256" key="4">
    <source>
        <dbReference type="ARBA" id="ARBA00022679"/>
    </source>
</evidence>
<keyword evidence="11" id="KW-1185">Reference proteome</keyword>
<keyword evidence="7" id="KW-0862">Zinc</keyword>
<dbReference type="Proteomes" id="UP000070412">
    <property type="component" value="Unassembled WGS sequence"/>
</dbReference>
<dbReference type="InterPro" id="IPR045089">
    <property type="entry name" value="PGGT1B-like"/>
</dbReference>
<keyword evidence="4 9" id="KW-0808">Transferase</keyword>
<evidence type="ECO:0000256" key="2">
    <source>
        <dbReference type="ARBA" id="ARBA00010497"/>
    </source>
</evidence>
<dbReference type="GO" id="GO:0005953">
    <property type="term" value="C:CAAX-protein geranylgeranyltransferase complex"/>
    <property type="evidence" value="ECO:0007669"/>
    <property type="project" value="TreeGrafter"/>
</dbReference>
<evidence type="ECO:0000256" key="5">
    <source>
        <dbReference type="ARBA" id="ARBA00022723"/>
    </source>
</evidence>
<reference evidence="10" key="3">
    <citation type="submission" date="2022-06" db="UniProtKB">
        <authorList>
            <consortium name="EnsemblMetazoa"/>
        </authorList>
    </citation>
    <scope>IDENTIFICATION</scope>
</reference>
<evidence type="ECO:0000313" key="9">
    <source>
        <dbReference type="EMBL" id="KAF7488921.1"/>
    </source>
</evidence>
<evidence type="ECO:0000256" key="7">
    <source>
        <dbReference type="ARBA" id="ARBA00022833"/>
    </source>
</evidence>
<dbReference type="InterPro" id="IPR008930">
    <property type="entry name" value="Terpenoid_cyclase/PrenylTrfase"/>
</dbReference>
<keyword evidence="3" id="KW-0637">Prenyltransferase</keyword>
<reference evidence="9" key="2">
    <citation type="submission" date="2020-01" db="EMBL/GenBank/DDBJ databases">
        <authorList>
            <person name="Korhonen P.K.K."/>
            <person name="Guangxu M.G."/>
            <person name="Wang T.W."/>
            <person name="Stroehlein A.J.S."/>
            <person name="Young N.D."/>
            <person name="Ang C.-S.A."/>
            <person name="Fernando D.W.F."/>
            <person name="Lu H.L."/>
            <person name="Taylor S.T."/>
            <person name="Ehtesham M.E.M."/>
            <person name="Najaraj S.H.N."/>
            <person name="Harsha G.H.G."/>
            <person name="Madugundu A.M."/>
            <person name="Renuse S.R."/>
            <person name="Holt D.H."/>
            <person name="Pandey A.P."/>
            <person name="Papenfuss A.P."/>
            <person name="Gasser R.B.G."/>
            <person name="Fischer K.F."/>
        </authorList>
    </citation>
    <scope>NUCLEOTIDE SEQUENCE</scope>
    <source>
        <strain evidence="9">SSS_KF_BRIS2020</strain>
    </source>
</reference>
<dbReference type="EnsemblMetazoa" id="SSS_4910s_mrna">
    <property type="protein sequence ID" value="KAF7488921.1"/>
    <property type="gene ID" value="SSS_4910"/>
</dbReference>
<evidence type="ECO:0000256" key="6">
    <source>
        <dbReference type="ARBA" id="ARBA00022737"/>
    </source>
</evidence>
<evidence type="ECO:0000259" key="8">
    <source>
        <dbReference type="Pfam" id="PF00432"/>
    </source>
</evidence>
<dbReference type="GO" id="GO:0004662">
    <property type="term" value="F:CAAX-protein geranylgeranyltransferase activity"/>
    <property type="evidence" value="ECO:0007669"/>
    <property type="project" value="TreeGrafter"/>
</dbReference>
<reference evidence="11" key="1">
    <citation type="journal article" date="2020" name="PLoS Negl. Trop. Dis.">
        <title>High-quality nuclear genome for Sarcoptes scabiei-A critical resource for a neglected parasite.</title>
        <authorList>
            <person name="Korhonen P.K."/>
            <person name="Gasser R.B."/>
            <person name="Ma G."/>
            <person name="Wang T."/>
            <person name="Stroehlein A.J."/>
            <person name="Young N.D."/>
            <person name="Ang C.S."/>
            <person name="Fernando D.D."/>
            <person name="Lu H.C."/>
            <person name="Taylor S."/>
            <person name="Reynolds S.L."/>
            <person name="Mofiz E."/>
            <person name="Najaraj S.H."/>
            <person name="Gowda H."/>
            <person name="Madugundu A."/>
            <person name="Renuse S."/>
            <person name="Holt D."/>
            <person name="Pandey A."/>
            <person name="Papenfuss A.T."/>
            <person name="Fischer K."/>
        </authorList>
    </citation>
    <scope>NUCLEOTIDE SEQUENCE [LARGE SCALE GENOMIC DNA]</scope>
</reference>
<keyword evidence="6" id="KW-0677">Repeat</keyword>
<proteinExistence type="inferred from homology"/>
<sequence>MSFVEKSKGKFAKYLKKHLSYAKQSTETFRLTILFYVLSGLDLLDALDELDCEQKSIIIEWIYKQQIHPEEQNDELFYQNGHYGFGPISASEPNFKYNQCNLAMTYCALASLIILGDDLSRINRRAILKGLSQHQKDDGRFVQALIEEEDDIRMTYCAACICSILDDWSSINKSSMISNILSCLSYENGFGQKPGTEAQGGSTFCAIASLHLIDQLRSLTEDQKSKITEWCLRRQTEGFSGRTGKKDDTCYSFWVGATLTLLNSFIFINDKKNSEFIQSTYASDIGGFAKFPYTGPDLMHTFFGLSTLSLRIIDNFSASTTPTNENENNAKLQMQPIFPGLIISKRAYNHLKSIQQNFN</sequence>
<dbReference type="AlphaFoldDB" id="A0A834R2Q6"/>
<accession>A0A834R2Q6</accession>
<evidence type="ECO:0000313" key="10">
    <source>
        <dbReference type="EnsemblMetazoa" id="KAF7488921.1"/>
    </source>
</evidence>
<keyword evidence="5" id="KW-0479">Metal-binding</keyword>
<dbReference type="Pfam" id="PF00432">
    <property type="entry name" value="Prenyltrans"/>
    <property type="match status" value="1"/>
</dbReference>
<gene>
    <name evidence="9" type="ORF">SSS_4910</name>
</gene>